<reference evidence="1" key="1">
    <citation type="journal article" date="2014" name="Front. Microbiol.">
        <title>High frequency of phylogenetically diverse reductive dehalogenase-homologous genes in deep subseafloor sedimentary metagenomes.</title>
        <authorList>
            <person name="Kawai M."/>
            <person name="Futagami T."/>
            <person name="Toyoda A."/>
            <person name="Takaki Y."/>
            <person name="Nishi S."/>
            <person name="Hori S."/>
            <person name="Arai W."/>
            <person name="Tsubouchi T."/>
            <person name="Morono Y."/>
            <person name="Uchiyama I."/>
            <person name="Ito T."/>
            <person name="Fujiyama A."/>
            <person name="Inagaki F."/>
            <person name="Takami H."/>
        </authorList>
    </citation>
    <scope>NUCLEOTIDE SEQUENCE</scope>
    <source>
        <strain evidence="1">Expedition CK06-06</strain>
    </source>
</reference>
<name>X1B8S1_9ZZZZ</name>
<organism evidence="1">
    <name type="scientific">marine sediment metagenome</name>
    <dbReference type="NCBI Taxonomy" id="412755"/>
    <lineage>
        <taxon>unclassified sequences</taxon>
        <taxon>metagenomes</taxon>
        <taxon>ecological metagenomes</taxon>
    </lineage>
</organism>
<dbReference type="AlphaFoldDB" id="X1B8S1"/>
<sequence>MPTQLEDFTVVTADYVPHPDSTRNLGSYDNSFKDCYLDGVLYTDTITEISAGSGVTIEGVLLKDSDIHITDSNYLYFGTENDISMKWDGTDFHFDVTGATAQVNVAA</sequence>
<accession>X1B8S1</accession>
<dbReference type="EMBL" id="BART01009540">
    <property type="protein sequence ID" value="GAG77702.1"/>
    <property type="molecule type" value="Genomic_DNA"/>
</dbReference>
<evidence type="ECO:0000313" key="1">
    <source>
        <dbReference type="EMBL" id="GAG77702.1"/>
    </source>
</evidence>
<protein>
    <submittedName>
        <fullName evidence="1">Uncharacterized protein</fullName>
    </submittedName>
</protein>
<proteinExistence type="predicted"/>
<gene>
    <name evidence="1" type="ORF">S01H4_21103</name>
</gene>
<comment type="caution">
    <text evidence="1">The sequence shown here is derived from an EMBL/GenBank/DDBJ whole genome shotgun (WGS) entry which is preliminary data.</text>
</comment>
<feature type="non-terminal residue" evidence="1">
    <location>
        <position position="107"/>
    </location>
</feature>